<evidence type="ECO:0000313" key="1">
    <source>
        <dbReference type="EMBL" id="NOU60268.1"/>
    </source>
</evidence>
<accession>A0ABX1WVW5</accession>
<dbReference type="Proteomes" id="UP000732105">
    <property type="component" value="Unassembled WGS sequence"/>
</dbReference>
<comment type="caution">
    <text evidence="1">The sequence shown here is derived from an EMBL/GenBank/DDBJ whole genome shotgun (WGS) entry which is preliminary data.</text>
</comment>
<dbReference type="RefSeq" id="WP_171595554.1">
    <property type="nucleotide sequence ID" value="NZ_RZNH01000015.1"/>
</dbReference>
<evidence type="ECO:0000313" key="2">
    <source>
        <dbReference type="Proteomes" id="UP000732105"/>
    </source>
</evidence>
<dbReference type="EMBL" id="RZNH01000015">
    <property type="protein sequence ID" value="NOU60268.1"/>
    <property type="molecule type" value="Genomic_DNA"/>
</dbReference>
<proteinExistence type="predicted"/>
<sequence>MYDIFRDEVIVDLNDENFSKFYVQINKEKVDSFSIRFNDKIYNLSNVKNANGIEDGFYEIPHHGKLQLFIKHLVHKQNDHVMITYTYKQVLWLKRENHFYDISSKKKFIRQFPNHKKSVRRKIRLLKINFDFPNRLKLVKLLQHAESL</sequence>
<reference evidence="1 2" key="1">
    <citation type="submission" date="2018-12" db="EMBL/GenBank/DDBJ databases">
        <title>Marinifilum JC070 sp. nov., a marine bacterium isolated from Yongle Blue Hole in the South China Sea.</title>
        <authorList>
            <person name="Fu T."/>
        </authorList>
    </citation>
    <scope>NUCLEOTIDE SEQUENCE [LARGE SCALE GENOMIC DNA]</scope>
    <source>
        <strain evidence="1 2">JC070</strain>
    </source>
</reference>
<name>A0ABX1WVW5_9BACT</name>
<keyword evidence="2" id="KW-1185">Reference proteome</keyword>
<organism evidence="1 2">
    <name type="scientific">Marinifilum caeruleilacunae</name>
    <dbReference type="NCBI Taxonomy" id="2499076"/>
    <lineage>
        <taxon>Bacteria</taxon>
        <taxon>Pseudomonadati</taxon>
        <taxon>Bacteroidota</taxon>
        <taxon>Bacteroidia</taxon>
        <taxon>Marinilabiliales</taxon>
        <taxon>Marinifilaceae</taxon>
    </lineage>
</organism>
<gene>
    <name evidence="1" type="ORF">ELS83_10555</name>
</gene>
<protein>
    <submittedName>
        <fullName evidence="1">Uncharacterized protein</fullName>
    </submittedName>
</protein>